<dbReference type="AlphaFoldDB" id="A0A443PLV2"/>
<proteinExistence type="predicted"/>
<evidence type="ECO:0000313" key="1">
    <source>
        <dbReference type="EMBL" id="RWR91754.1"/>
    </source>
</evidence>
<keyword evidence="2" id="KW-1185">Reference proteome</keyword>
<evidence type="ECO:0000313" key="2">
    <source>
        <dbReference type="Proteomes" id="UP000283530"/>
    </source>
</evidence>
<sequence length="18" mass="2188">MLLLTTKFLQQLVIYLHL</sequence>
<dbReference type="Proteomes" id="UP000283530">
    <property type="component" value="Unassembled WGS sequence"/>
</dbReference>
<accession>A0A443PLV2</accession>
<protein>
    <submittedName>
        <fullName evidence="1">Uncharacterized protein</fullName>
    </submittedName>
</protein>
<gene>
    <name evidence="1" type="ORF">CKAN_02092700</name>
</gene>
<reference evidence="1 2" key="1">
    <citation type="journal article" date="2019" name="Nat. Plants">
        <title>Stout camphor tree genome fills gaps in understanding of flowering plant genome evolution.</title>
        <authorList>
            <person name="Chaw S.M."/>
            <person name="Liu Y.C."/>
            <person name="Wu Y.W."/>
            <person name="Wang H.Y."/>
            <person name="Lin C.I."/>
            <person name="Wu C.S."/>
            <person name="Ke H.M."/>
            <person name="Chang L.Y."/>
            <person name="Hsu C.Y."/>
            <person name="Yang H.T."/>
            <person name="Sudianto E."/>
            <person name="Hsu M.H."/>
            <person name="Wu K.P."/>
            <person name="Wang L.N."/>
            <person name="Leebens-Mack J.H."/>
            <person name="Tsai I.J."/>
        </authorList>
    </citation>
    <scope>NUCLEOTIDE SEQUENCE [LARGE SCALE GENOMIC DNA]</scope>
    <source>
        <strain evidence="2">cv. Chaw 1501</strain>
        <tissue evidence="1">Young leaves</tissue>
    </source>
</reference>
<dbReference type="EMBL" id="QPKB01000009">
    <property type="protein sequence ID" value="RWR91754.1"/>
    <property type="molecule type" value="Genomic_DNA"/>
</dbReference>
<organism evidence="1 2">
    <name type="scientific">Cinnamomum micranthum f. kanehirae</name>
    <dbReference type="NCBI Taxonomy" id="337451"/>
    <lineage>
        <taxon>Eukaryota</taxon>
        <taxon>Viridiplantae</taxon>
        <taxon>Streptophyta</taxon>
        <taxon>Embryophyta</taxon>
        <taxon>Tracheophyta</taxon>
        <taxon>Spermatophyta</taxon>
        <taxon>Magnoliopsida</taxon>
        <taxon>Magnoliidae</taxon>
        <taxon>Laurales</taxon>
        <taxon>Lauraceae</taxon>
        <taxon>Cinnamomum</taxon>
    </lineage>
</organism>
<name>A0A443PLV2_9MAGN</name>
<comment type="caution">
    <text evidence="1">The sequence shown here is derived from an EMBL/GenBank/DDBJ whole genome shotgun (WGS) entry which is preliminary data.</text>
</comment>